<dbReference type="AlphaFoldDB" id="A0A649UB65"/>
<proteinExistence type="predicted"/>
<keyword evidence="1" id="KW-0812">Transmembrane</keyword>
<evidence type="ECO:0000256" key="1">
    <source>
        <dbReference type="SAM" id="Phobius"/>
    </source>
</evidence>
<feature type="transmembrane region" description="Helical" evidence="1">
    <location>
        <begin position="106"/>
        <end position="131"/>
    </location>
</feature>
<keyword evidence="2" id="KW-0496">Mitochondrion</keyword>
<name>A0A649UB65_9PLAT</name>
<feature type="transmembrane region" description="Helical" evidence="1">
    <location>
        <begin position="33"/>
        <end position="55"/>
    </location>
</feature>
<feature type="transmembrane region" description="Helical" evidence="1">
    <location>
        <begin position="9"/>
        <end position="27"/>
    </location>
</feature>
<sequence>MFVQFCSSVILLGVIMLSICLIVFFVLSVINLFWYGLIFLLINVGGSMVLFYYMFSLQSNPLSSYSFISKIFFFLVIVFFGGLSFNNQNTNLGLLSFNTSIEDVSFFLFSICESYFLILISIFLIFVLFVVSMMTSVIGGSFRFVNN</sequence>
<dbReference type="GeneID" id="42438705"/>
<reference evidence="2" key="1">
    <citation type="journal article" date="2019" name="Mitochondrial DNA Part B Resour">
        <title>Complete mitogenome of the giant invasive hammerhead flatworm Bipalium kewense.</title>
        <authorList>
            <person name="Gastineau R."/>
            <person name="Justine J.-L."/>
            <person name="Lemieux C."/>
            <person name="Turmel M."/>
            <person name="Witkowski A."/>
        </authorList>
    </citation>
    <scope>NUCLEOTIDE SEQUENCE</scope>
</reference>
<protein>
    <submittedName>
        <fullName evidence="2">NADH dehydrogenase subunit 6</fullName>
    </submittedName>
</protein>
<gene>
    <name evidence="2" type="primary">ND6</name>
</gene>
<keyword evidence="1" id="KW-1133">Transmembrane helix</keyword>
<feature type="transmembrane region" description="Helical" evidence="1">
    <location>
        <begin position="67"/>
        <end position="86"/>
    </location>
</feature>
<organism evidence="2">
    <name type="scientific">Bipalium kewense</name>
    <dbReference type="NCBI Taxonomy" id="66750"/>
    <lineage>
        <taxon>Eukaryota</taxon>
        <taxon>Metazoa</taxon>
        <taxon>Spiralia</taxon>
        <taxon>Lophotrochozoa</taxon>
        <taxon>Platyhelminthes</taxon>
        <taxon>Rhabditophora</taxon>
        <taxon>Seriata</taxon>
        <taxon>Tricladida</taxon>
        <taxon>Continenticola</taxon>
        <taxon>Geoplanoidea</taxon>
        <taxon>Geoplanidae</taxon>
        <taxon>Bipaliinae</taxon>
        <taxon>Bipalium</taxon>
    </lineage>
</organism>
<dbReference type="RefSeq" id="YP_009711065.1">
    <property type="nucleotide sequence ID" value="NC_045216.1"/>
</dbReference>
<accession>A0A649UB65</accession>
<dbReference type="CTD" id="4541"/>
<dbReference type="EMBL" id="MK455837">
    <property type="protein sequence ID" value="QGI24375.1"/>
    <property type="molecule type" value="Genomic_DNA"/>
</dbReference>
<geneLocation type="mitochondrion" evidence="2"/>
<keyword evidence="1" id="KW-0472">Membrane</keyword>
<evidence type="ECO:0000313" key="2">
    <source>
        <dbReference type="EMBL" id="QGI24375.1"/>
    </source>
</evidence>